<proteinExistence type="predicted"/>
<name>B6IG14_CAEBR</name>
<reference evidence="1 2" key="2">
    <citation type="journal article" date="2011" name="PLoS Genet.">
        <title>Caenorhabditis briggsae recombinant inbred line genotypes reveal inter-strain incompatibility and the evolution of recombination.</title>
        <authorList>
            <person name="Ross J.A."/>
            <person name="Koboldt D.C."/>
            <person name="Staisch J.E."/>
            <person name="Chamberlin H.M."/>
            <person name="Gupta B.P."/>
            <person name="Miller R.D."/>
            <person name="Baird S.E."/>
            <person name="Haag E.S."/>
        </authorList>
    </citation>
    <scope>NUCLEOTIDE SEQUENCE [LARGE SCALE GENOMIC DNA]</scope>
    <source>
        <strain evidence="1 2">AF16</strain>
    </source>
</reference>
<dbReference type="GeneID" id="68919467"/>
<dbReference type="CTD" id="68919467"/>
<dbReference type="InParanoid" id="B6IG14"/>
<organism evidence="1 2">
    <name type="scientific">Caenorhabditis briggsae</name>
    <dbReference type="NCBI Taxonomy" id="6238"/>
    <lineage>
        <taxon>Eukaryota</taxon>
        <taxon>Metazoa</taxon>
        <taxon>Ecdysozoa</taxon>
        <taxon>Nematoda</taxon>
        <taxon>Chromadorea</taxon>
        <taxon>Rhabditida</taxon>
        <taxon>Rhabditina</taxon>
        <taxon>Rhabditomorpha</taxon>
        <taxon>Rhabditoidea</taxon>
        <taxon>Rhabditidae</taxon>
        <taxon>Peloderinae</taxon>
        <taxon>Caenorhabditis</taxon>
    </lineage>
</organism>
<dbReference type="EMBL" id="HE601042">
    <property type="protein sequence ID" value="CAR98844.1"/>
    <property type="molecule type" value="Genomic_DNA"/>
</dbReference>
<evidence type="ECO:0000313" key="1">
    <source>
        <dbReference type="EMBL" id="CAR98844.1"/>
    </source>
</evidence>
<gene>
    <name evidence="1" type="ORF">CBG28018</name>
    <name evidence="1" type="ORF">CBG_28018</name>
</gene>
<protein>
    <submittedName>
        <fullName evidence="1">Protein CBG28018</fullName>
    </submittedName>
</protein>
<dbReference type="HOGENOM" id="CLU_3415356_0_0_1"/>
<dbReference type="AlphaFoldDB" id="B6IG14"/>
<dbReference type="KEGG" id="cbr:CBG_28018"/>
<sequence length="27" mass="3317">MPKFRFSKYRNFVTSEFQNKNFENSGI</sequence>
<keyword evidence="2" id="KW-1185">Reference proteome</keyword>
<evidence type="ECO:0000313" key="2">
    <source>
        <dbReference type="Proteomes" id="UP000008549"/>
    </source>
</evidence>
<accession>B6IG14</accession>
<reference evidence="1 2" key="1">
    <citation type="journal article" date="2003" name="PLoS Biol.">
        <title>The genome sequence of Caenorhabditis briggsae: a platform for comparative genomics.</title>
        <authorList>
            <person name="Stein L.D."/>
            <person name="Bao Z."/>
            <person name="Blasiar D."/>
            <person name="Blumenthal T."/>
            <person name="Brent M.R."/>
            <person name="Chen N."/>
            <person name="Chinwalla A."/>
            <person name="Clarke L."/>
            <person name="Clee C."/>
            <person name="Coghlan A."/>
            <person name="Coulson A."/>
            <person name="D'Eustachio P."/>
            <person name="Fitch D.H."/>
            <person name="Fulton L.A."/>
            <person name="Fulton R.E."/>
            <person name="Griffiths-Jones S."/>
            <person name="Harris T.W."/>
            <person name="Hillier L.W."/>
            <person name="Kamath R."/>
            <person name="Kuwabara P.E."/>
            <person name="Mardis E.R."/>
            <person name="Marra M.A."/>
            <person name="Miner T.L."/>
            <person name="Minx P."/>
            <person name="Mullikin J.C."/>
            <person name="Plumb R.W."/>
            <person name="Rogers J."/>
            <person name="Schein J.E."/>
            <person name="Sohrmann M."/>
            <person name="Spieth J."/>
            <person name="Stajich J.E."/>
            <person name="Wei C."/>
            <person name="Willey D."/>
            <person name="Wilson R.K."/>
            <person name="Durbin R."/>
            <person name="Waterston R.H."/>
        </authorList>
    </citation>
    <scope>NUCLEOTIDE SEQUENCE [LARGE SCALE GENOMIC DNA]</scope>
    <source>
        <strain evidence="1 2">AF16</strain>
    </source>
</reference>
<dbReference type="RefSeq" id="XP_045098413.1">
    <property type="nucleotide sequence ID" value="XM_045240400.1"/>
</dbReference>
<dbReference type="Proteomes" id="UP000008549">
    <property type="component" value="Unassembled WGS sequence"/>
</dbReference>